<dbReference type="InterPro" id="IPR050083">
    <property type="entry name" value="HtpX_protease"/>
</dbReference>
<evidence type="ECO:0000313" key="13">
    <source>
        <dbReference type="EMBL" id="RKN77071.1"/>
    </source>
</evidence>
<reference evidence="13 14" key="1">
    <citation type="journal article" date="2007" name="Int. J. Syst. Evol. Microbiol.">
        <title>Paenibacillus ginsengarvi sp. nov., isolated from soil from ginseng cultivation.</title>
        <authorList>
            <person name="Yoon M.H."/>
            <person name="Ten L.N."/>
            <person name="Im W.T."/>
        </authorList>
    </citation>
    <scope>NUCLEOTIDE SEQUENCE [LARGE SCALE GENOMIC DNA]</scope>
    <source>
        <strain evidence="13 14">KCTC 13059</strain>
    </source>
</reference>
<name>A0A3B0BWX7_9BACL</name>
<keyword evidence="2 10" id="KW-0645">Protease</keyword>
<dbReference type="RefSeq" id="WP_120749780.1">
    <property type="nucleotide sequence ID" value="NZ_RBAH01000020.1"/>
</dbReference>
<keyword evidence="4" id="KW-0479">Metal-binding</keyword>
<proteinExistence type="inferred from homology"/>
<organism evidence="13 14">
    <name type="scientific">Paenibacillus ginsengarvi</name>
    <dbReference type="NCBI Taxonomy" id="400777"/>
    <lineage>
        <taxon>Bacteria</taxon>
        <taxon>Bacillati</taxon>
        <taxon>Bacillota</taxon>
        <taxon>Bacilli</taxon>
        <taxon>Bacillales</taxon>
        <taxon>Paenibacillaceae</taxon>
        <taxon>Paenibacillus</taxon>
    </lineage>
</organism>
<evidence type="ECO:0000313" key="14">
    <source>
        <dbReference type="Proteomes" id="UP000282311"/>
    </source>
</evidence>
<dbReference type="Gene3D" id="3.30.2010.10">
    <property type="entry name" value="Metalloproteases ('zincins'), catalytic domain"/>
    <property type="match status" value="1"/>
</dbReference>
<keyword evidence="5 10" id="KW-0378">Hydrolase</keyword>
<evidence type="ECO:0000256" key="4">
    <source>
        <dbReference type="ARBA" id="ARBA00022723"/>
    </source>
</evidence>
<keyword evidence="1" id="KW-1003">Cell membrane</keyword>
<comment type="cofactor">
    <cofactor evidence="10">
        <name>Zn(2+)</name>
        <dbReference type="ChEBI" id="CHEBI:29105"/>
    </cofactor>
    <text evidence="10">Binds 1 zinc ion per subunit.</text>
</comment>
<dbReference type="EMBL" id="RBAH01000020">
    <property type="protein sequence ID" value="RKN77071.1"/>
    <property type="molecule type" value="Genomic_DNA"/>
</dbReference>
<evidence type="ECO:0000256" key="1">
    <source>
        <dbReference type="ARBA" id="ARBA00022475"/>
    </source>
</evidence>
<dbReference type="AlphaFoldDB" id="A0A3B0BWX7"/>
<evidence type="ECO:0000256" key="6">
    <source>
        <dbReference type="ARBA" id="ARBA00022833"/>
    </source>
</evidence>
<evidence type="ECO:0000256" key="3">
    <source>
        <dbReference type="ARBA" id="ARBA00022692"/>
    </source>
</evidence>
<dbReference type="PANTHER" id="PTHR43221">
    <property type="entry name" value="PROTEASE HTPX"/>
    <property type="match status" value="1"/>
</dbReference>
<keyword evidence="3 11" id="KW-0812">Transmembrane</keyword>
<evidence type="ECO:0000259" key="12">
    <source>
        <dbReference type="Pfam" id="PF01435"/>
    </source>
</evidence>
<keyword evidence="6 10" id="KW-0862">Zinc</keyword>
<dbReference type="Proteomes" id="UP000282311">
    <property type="component" value="Unassembled WGS sequence"/>
</dbReference>
<comment type="similarity">
    <text evidence="10">Belongs to the peptidase M48 family.</text>
</comment>
<protein>
    <recommendedName>
        <fullName evidence="12">Peptidase M48 domain-containing protein</fullName>
    </recommendedName>
</protein>
<evidence type="ECO:0000256" key="8">
    <source>
        <dbReference type="ARBA" id="ARBA00023049"/>
    </source>
</evidence>
<dbReference type="InterPro" id="IPR001915">
    <property type="entry name" value="Peptidase_M48"/>
</dbReference>
<dbReference type="GO" id="GO:0046872">
    <property type="term" value="F:metal ion binding"/>
    <property type="evidence" value="ECO:0007669"/>
    <property type="project" value="UniProtKB-KW"/>
</dbReference>
<keyword evidence="8 10" id="KW-0482">Metalloprotease</keyword>
<dbReference type="PANTHER" id="PTHR43221:SF2">
    <property type="entry name" value="PROTEASE HTPX HOMOLOG"/>
    <property type="match status" value="1"/>
</dbReference>
<evidence type="ECO:0000256" key="9">
    <source>
        <dbReference type="ARBA" id="ARBA00023136"/>
    </source>
</evidence>
<feature type="transmembrane region" description="Helical" evidence="11">
    <location>
        <begin position="21"/>
        <end position="38"/>
    </location>
</feature>
<accession>A0A3B0BWX7</accession>
<evidence type="ECO:0000256" key="10">
    <source>
        <dbReference type="RuleBase" id="RU003983"/>
    </source>
</evidence>
<evidence type="ECO:0000256" key="2">
    <source>
        <dbReference type="ARBA" id="ARBA00022670"/>
    </source>
</evidence>
<evidence type="ECO:0000256" key="7">
    <source>
        <dbReference type="ARBA" id="ARBA00022989"/>
    </source>
</evidence>
<evidence type="ECO:0000256" key="5">
    <source>
        <dbReference type="ARBA" id="ARBA00022801"/>
    </source>
</evidence>
<dbReference type="GO" id="GO:0006508">
    <property type="term" value="P:proteolysis"/>
    <property type="evidence" value="ECO:0007669"/>
    <property type="project" value="UniProtKB-KW"/>
</dbReference>
<comment type="caution">
    <text evidence="13">The sequence shown here is derived from an EMBL/GenBank/DDBJ whole genome shotgun (WGS) entry which is preliminary data.</text>
</comment>
<evidence type="ECO:0000256" key="11">
    <source>
        <dbReference type="SAM" id="Phobius"/>
    </source>
</evidence>
<keyword evidence="9 11" id="KW-0472">Membrane</keyword>
<sequence length="287" mass="32457">MKLLYFVDFFGRLFRKNNWGVIVYLLLNVGMLFFLFGASDLRSFLIVILIYAGSLAVALSPIGEYILRMQTGSKPLTRKEFRDRIEPLFNKVYGKAKAKDPSLQDNIRIFINYDQVPNAFATGRKTVCVTQGLLALPDDEIEAILAHEFAHLSNKDTDMLLVISVGNLIVTCIFIFVRFISMIAITMASRRVWIAFLFDAMLAGMMWAWTKIGILLVLKSSRNNEFEADKFALEIGYGKPLASALDTLSRCEPSKAGLWRALHSSHPETHDRIGRLQDLGADYYAKI</sequence>
<feature type="transmembrane region" description="Helical" evidence="11">
    <location>
        <begin position="44"/>
        <end position="67"/>
    </location>
</feature>
<keyword evidence="14" id="KW-1185">Reference proteome</keyword>
<keyword evidence="7 11" id="KW-1133">Transmembrane helix</keyword>
<feature type="transmembrane region" description="Helical" evidence="11">
    <location>
        <begin position="159"/>
        <end position="180"/>
    </location>
</feature>
<feature type="domain" description="Peptidase M48" evidence="12">
    <location>
        <begin position="97"/>
        <end position="278"/>
    </location>
</feature>
<feature type="transmembrane region" description="Helical" evidence="11">
    <location>
        <begin position="192"/>
        <end position="218"/>
    </location>
</feature>
<dbReference type="GO" id="GO:0004222">
    <property type="term" value="F:metalloendopeptidase activity"/>
    <property type="evidence" value="ECO:0007669"/>
    <property type="project" value="InterPro"/>
</dbReference>
<gene>
    <name evidence="13" type="ORF">D7M11_23900</name>
</gene>
<dbReference type="Pfam" id="PF01435">
    <property type="entry name" value="Peptidase_M48"/>
    <property type="match status" value="1"/>
</dbReference>